<accession>A0AC35GXB7</accession>
<proteinExistence type="predicted"/>
<evidence type="ECO:0000313" key="1">
    <source>
        <dbReference type="Proteomes" id="UP000887580"/>
    </source>
</evidence>
<organism evidence="1 2">
    <name type="scientific">Panagrolaimus sp. PS1159</name>
    <dbReference type="NCBI Taxonomy" id="55785"/>
    <lineage>
        <taxon>Eukaryota</taxon>
        <taxon>Metazoa</taxon>
        <taxon>Ecdysozoa</taxon>
        <taxon>Nematoda</taxon>
        <taxon>Chromadorea</taxon>
        <taxon>Rhabditida</taxon>
        <taxon>Tylenchina</taxon>
        <taxon>Panagrolaimomorpha</taxon>
        <taxon>Panagrolaimoidea</taxon>
        <taxon>Panagrolaimidae</taxon>
        <taxon>Panagrolaimus</taxon>
    </lineage>
</organism>
<protein>
    <submittedName>
        <fullName evidence="2">G protein-coupled receptor</fullName>
    </submittedName>
</protein>
<evidence type="ECO:0000313" key="2">
    <source>
        <dbReference type="WBParaSite" id="PS1159_v2.g9545.t1"/>
    </source>
</evidence>
<dbReference type="WBParaSite" id="PS1159_v2.g9545.t1">
    <property type="protein sequence ID" value="PS1159_v2.g9545.t1"/>
    <property type="gene ID" value="PS1159_v2.g9545"/>
</dbReference>
<reference evidence="2" key="1">
    <citation type="submission" date="2022-11" db="UniProtKB">
        <authorList>
            <consortium name="WormBaseParasite"/>
        </authorList>
    </citation>
    <scope>IDENTIFICATION</scope>
</reference>
<name>A0AC35GXB7_9BILA</name>
<dbReference type="Proteomes" id="UP000887580">
    <property type="component" value="Unplaced"/>
</dbReference>
<sequence length="111" mass="12415">MHAQMTITMILQAIVPLIFVLIPIGCAFTAALALIDVPGLGMIINLMCCWIPVANPLVTIFSIRSYRIFIFNCYQKFLAKVHLKYSAISFHPTASSVTDNHVSRNIYTLKN</sequence>